<keyword evidence="2" id="KW-0548">Nucleotidyltransferase</keyword>
<feature type="domain" description="GGDEF" evidence="1">
    <location>
        <begin position="43"/>
        <end position="97"/>
    </location>
</feature>
<dbReference type="Pfam" id="PF00990">
    <property type="entry name" value="GGDEF"/>
    <property type="match status" value="1"/>
</dbReference>
<evidence type="ECO:0000259" key="1">
    <source>
        <dbReference type="Pfam" id="PF00990"/>
    </source>
</evidence>
<gene>
    <name evidence="2" type="ORF">WMO41_14930</name>
</gene>
<accession>A0ABV1HQ55</accession>
<dbReference type="EMBL" id="JBBMFJ010000044">
    <property type="protein sequence ID" value="MEQ2564440.1"/>
    <property type="molecule type" value="Genomic_DNA"/>
</dbReference>
<evidence type="ECO:0000313" key="2">
    <source>
        <dbReference type="EMBL" id="MEQ2564440.1"/>
    </source>
</evidence>
<dbReference type="InterPro" id="IPR029787">
    <property type="entry name" value="Nucleotide_cyclase"/>
</dbReference>
<comment type="caution">
    <text evidence="2">The sequence shown here is derived from an EMBL/GenBank/DDBJ whole genome shotgun (WGS) entry which is preliminary data.</text>
</comment>
<evidence type="ECO:0000313" key="3">
    <source>
        <dbReference type="Proteomes" id="UP001437460"/>
    </source>
</evidence>
<dbReference type="InterPro" id="IPR043128">
    <property type="entry name" value="Rev_trsase/Diguanyl_cyclase"/>
</dbReference>
<dbReference type="GO" id="GO:0052621">
    <property type="term" value="F:diguanylate cyclase activity"/>
    <property type="evidence" value="ECO:0007669"/>
    <property type="project" value="UniProtKB-EC"/>
</dbReference>
<dbReference type="Gene3D" id="3.30.70.270">
    <property type="match status" value="1"/>
</dbReference>
<protein>
    <submittedName>
        <fullName evidence="2">Diguanylate cyclase</fullName>
        <ecNumber evidence="2">2.7.7.65</ecNumber>
    </submittedName>
</protein>
<dbReference type="SUPFAM" id="SSF55073">
    <property type="entry name" value="Nucleotide cyclase"/>
    <property type="match status" value="1"/>
</dbReference>
<proteinExistence type="predicted"/>
<dbReference type="InterPro" id="IPR000160">
    <property type="entry name" value="GGDEF_dom"/>
</dbReference>
<dbReference type="RefSeq" id="WP_349230433.1">
    <property type="nucleotide sequence ID" value="NZ_JBBMFJ010000044.1"/>
</dbReference>
<organism evidence="2 3">
    <name type="scientific">Ventrimonas faecis</name>
    <dbReference type="NCBI Taxonomy" id="3133170"/>
    <lineage>
        <taxon>Bacteria</taxon>
        <taxon>Bacillati</taxon>
        <taxon>Bacillota</taxon>
        <taxon>Clostridia</taxon>
        <taxon>Lachnospirales</taxon>
        <taxon>Lachnospiraceae</taxon>
        <taxon>Ventrimonas</taxon>
    </lineage>
</organism>
<dbReference type="EC" id="2.7.7.65" evidence="2"/>
<keyword evidence="2" id="KW-0808">Transferase</keyword>
<reference evidence="2 3" key="1">
    <citation type="submission" date="2024-03" db="EMBL/GenBank/DDBJ databases">
        <title>Human intestinal bacterial collection.</title>
        <authorList>
            <person name="Pauvert C."/>
            <person name="Hitch T.C.A."/>
            <person name="Clavel T."/>
        </authorList>
    </citation>
    <scope>NUCLEOTIDE SEQUENCE [LARGE SCALE GENOMIC DNA]</scope>
    <source>
        <strain evidence="2 3">CLA-AP-H27</strain>
    </source>
</reference>
<sequence>MKSGFVNKTRFADAAQGGRFYPTLTFSLVVCAEFDESLCCRIKEQIQNRLCAPFDIDGKTLYVGSSCGYAAYPNDASTANEIRILADQRMYTEKEKHHMFSSLSSSSTGSGLEK</sequence>
<name>A0ABV1HQ55_9FIRM</name>
<dbReference type="Proteomes" id="UP001437460">
    <property type="component" value="Unassembled WGS sequence"/>
</dbReference>
<keyword evidence="3" id="KW-1185">Reference proteome</keyword>